<protein>
    <recommendedName>
        <fullName evidence="2">Tyrosine specific protein phosphatases domain-containing protein</fullName>
    </recommendedName>
</protein>
<dbReference type="SUPFAM" id="SSF52799">
    <property type="entry name" value="(Phosphotyrosine protein) phosphatases II"/>
    <property type="match status" value="1"/>
</dbReference>
<dbReference type="InterPro" id="IPR020422">
    <property type="entry name" value="TYR_PHOSPHATASE_DUAL_dom"/>
</dbReference>
<feature type="domain" description="Tyrosine specific protein phosphatases" evidence="2">
    <location>
        <begin position="167"/>
        <end position="235"/>
    </location>
</feature>
<feature type="coiled-coil region" evidence="1">
    <location>
        <begin position="311"/>
        <end position="338"/>
    </location>
</feature>
<dbReference type="InterPro" id="IPR052832">
    <property type="entry name" value="Starch-Glucan_Phosphatase"/>
</dbReference>
<dbReference type="Gene3D" id="3.90.190.10">
    <property type="entry name" value="Protein tyrosine phosphatase superfamily"/>
    <property type="match status" value="1"/>
</dbReference>
<accession>A0A7S3B6L9</accession>
<keyword evidence="1" id="KW-0175">Coiled coil</keyword>
<dbReference type="Pfam" id="PF00782">
    <property type="entry name" value="DSPc"/>
    <property type="match status" value="1"/>
</dbReference>
<dbReference type="InterPro" id="IPR000387">
    <property type="entry name" value="Tyr_Pase_dom"/>
</dbReference>
<dbReference type="EMBL" id="HBHY01001822">
    <property type="protein sequence ID" value="CAE0126613.1"/>
    <property type="molecule type" value="Transcribed_RNA"/>
</dbReference>
<gene>
    <name evidence="3" type="ORF">PSIN1315_LOCUS1137</name>
</gene>
<proteinExistence type="predicted"/>
<dbReference type="InterPro" id="IPR029021">
    <property type="entry name" value="Prot-tyrosine_phosphatase-like"/>
</dbReference>
<evidence type="ECO:0000313" key="3">
    <source>
        <dbReference type="EMBL" id="CAE0126613.1"/>
    </source>
</evidence>
<evidence type="ECO:0000259" key="2">
    <source>
        <dbReference type="PROSITE" id="PS50056"/>
    </source>
</evidence>
<reference evidence="3" key="1">
    <citation type="submission" date="2021-01" db="EMBL/GenBank/DDBJ databases">
        <authorList>
            <person name="Corre E."/>
            <person name="Pelletier E."/>
            <person name="Niang G."/>
            <person name="Scheremetjew M."/>
            <person name="Finn R."/>
            <person name="Kale V."/>
            <person name="Holt S."/>
            <person name="Cochrane G."/>
            <person name="Meng A."/>
            <person name="Brown T."/>
            <person name="Cohen L."/>
        </authorList>
    </citation>
    <scope>NUCLEOTIDE SEQUENCE</scope>
    <source>
        <strain evidence="3">RCC927</strain>
    </source>
</reference>
<dbReference type="InterPro" id="IPR000340">
    <property type="entry name" value="Dual-sp_phosphatase_cat-dom"/>
</dbReference>
<dbReference type="GO" id="GO:0019203">
    <property type="term" value="F:carbohydrate phosphatase activity"/>
    <property type="evidence" value="ECO:0007669"/>
    <property type="project" value="TreeGrafter"/>
</dbReference>
<sequence>MAVTARPHARAAHSLVLPRRRARCTGGARSAARLEGPAWWAQARARGGAVGAAAAALGSGPTDAEREDWARRAAEAGGNNDSGEWSWTLNWDRITENILVGSCPRSVEDVDTLVDEAGVTAIMCLQSDACFEALRIDWEALRAHAFQRGVVMVRVPQRDFDKGDQALMLPETVRVLSNLADQDHVTYVHCTAGINRATLATLGYLTFVVGWTMSDALALIKAKRPQAMPYVESWNIVKGLMTTGRDEELKVRSRKIYHRRKEEGMHGGSDDDWGAAEREMISEQFARRLEIDRCMLRATRGSPGHETAHRLVDAEKSLERVRKEAQAIIDAAEALKTESGDQGDLGDFVASPWRL</sequence>
<dbReference type="AlphaFoldDB" id="A0A7S3B6L9"/>
<evidence type="ECO:0000256" key="1">
    <source>
        <dbReference type="SAM" id="Coils"/>
    </source>
</evidence>
<dbReference type="GO" id="GO:2001070">
    <property type="term" value="F:starch binding"/>
    <property type="evidence" value="ECO:0007669"/>
    <property type="project" value="TreeGrafter"/>
</dbReference>
<dbReference type="PANTHER" id="PTHR46642:SF8">
    <property type="entry name" value="DUAL SPECIFICITY PROTEIN PHOSPHATASE FAMILY PROTEIN"/>
    <property type="match status" value="1"/>
</dbReference>
<dbReference type="GO" id="GO:0005983">
    <property type="term" value="P:starch catabolic process"/>
    <property type="evidence" value="ECO:0007669"/>
    <property type="project" value="TreeGrafter"/>
</dbReference>
<dbReference type="GO" id="GO:0009507">
    <property type="term" value="C:chloroplast"/>
    <property type="evidence" value="ECO:0007669"/>
    <property type="project" value="TreeGrafter"/>
</dbReference>
<dbReference type="PANTHER" id="PTHR46642">
    <property type="entry name" value="DUAL SPECIFICITY PHOSPHATASE, SUBGROUP, CATALYTIC DOMAIN"/>
    <property type="match status" value="1"/>
</dbReference>
<name>A0A7S3B6L9_9VIRI</name>
<organism evidence="3">
    <name type="scientific">Prasinoderma singulare</name>
    <dbReference type="NCBI Taxonomy" id="676789"/>
    <lineage>
        <taxon>Eukaryota</taxon>
        <taxon>Viridiplantae</taxon>
        <taxon>Prasinodermophyta</taxon>
        <taxon>Prasinodermophyceae</taxon>
        <taxon>Prasinodermales</taxon>
        <taxon>Prasinodermaceae</taxon>
        <taxon>Prasinoderma</taxon>
    </lineage>
</organism>
<dbReference type="SMART" id="SM00195">
    <property type="entry name" value="DSPc"/>
    <property type="match status" value="1"/>
</dbReference>
<dbReference type="PROSITE" id="PS50056">
    <property type="entry name" value="TYR_PHOSPHATASE_2"/>
    <property type="match status" value="1"/>
</dbReference>